<keyword evidence="2" id="KW-1185">Reference proteome</keyword>
<comment type="caution">
    <text evidence="1">The sequence shown here is derived from an EMBL/GenBank/DDBJ whole genome shotgun (WGS) entry which is preliminary data.</text>
</comment>
<organism evidence="1 2">
    <name type="scientific">Tribonema minus</name>
    <dbReference type="NCBI Taxonomy" id="303371"/>
    <lineage>
        <taxon>Eukaryota</taxon>
        <taxon>Sar</taxon>
        <taxon>Stramenopiles</taxon>
        <taxon>Ochrophyta</taxon>
        <taxon>PX clade</taxon>
        <taxon>Xanthophyceae</taxon>
        <taxon>Tribonematales</taxon>
        <taxon>Tribonemataceae</taxon>
        <taxon>Tribonema</taxon>
    </lineage>
</organism>
<evidence type="ECO:0000313" key="2">
    <source>
        <dbReference type="Proteomes" id="UP000664859"/>
    </source>
</evidence>
<dbReference type="AlphaFoldDB" id="A0A836CDT1"/>
<feature type="non-terminal residue" evidence="1">
    <location>
        <position position="142"/>
    </location>
</feature>
<proteinExistence type="predicted"/>
<dbReference type="InterPro" id="IPR036770">
    <property type="entry name" value="Ankyrin_rpt-contain_sf"/>
</dbReference>
<gene>
    <name evidence="1" type="ORF">JKP88DRAFT_146163</name>
</gene>
<protein>
    <submittedName>
        <fullName evidence="1">Uncharacterized protein</fullName>
    </submittedName>
</protein>
<name>A0A836CDT1_9STRA</name>
<dbReference type="SUPFAM" id="SSF48403">
    <property type="entry name" value="Ankyrin repeat"/>
    <property type="match status" value="1"/>
</dbReference>
<dbReference type="EMBL" id="JAFCMP010000401">
    <property type="protein sequence ID" value="KAG5180296.1"/>
    <property type="molecule type" value="Genomic_DNA"/>
</dbReference>
<dbReference type="InterPro" id="IPR052050">
    <property type="entry name" value="SecEffector_AnkRepeat"/>
</dbReference>
<dbReference type="Gene3D" id="1.25.40.20">
    <property type="entry name" value="Ankyrin repeat-containing domain"/>
    <property type="match status" value="1"/>
</dbReference>
<dbReference type="PANTHER" id="PTHR46586">
    <property type="entry name" value="ANKYRIN REPEAT-CONTAINING PROTEIN"/>
    <property type="match status" value="1"/>
</dbReference>
<accession>A0A836CDT1</accession>
<evidence type="ECO:0000313" key="1">
    <source>
        <dbReference type="EMBL" id="KAG5180296.1"/>
    </source>
</evidence>
<feature type="non-terminal residue" evidence="1">
    <location>
        <position position="1"/>
    </location>
</feature>
<sequence length="142" mass="15253">FNPSIMTAAAQGGNVPAMQWIKDHCPPLAASSIWEFKAAVRAAESGHVPALSWLMEQEYFRPCPNRRRAYGIVLCAAARTGQAAVFVWVRDESSPWRGDDHPMGLAAAGGHLSTVLVLMELGCEATSNSVLNAIRGGHILVL</sequence>
<dbReference type="PANTHER" id="PTHR46586:SF3">
    <property type="entry name" value="ANKYRIN REPEAT-CONTAINING PROTEIN"/>
    <property type="match status" value="1"/>
</dbReference>
<dbReference type="Proteomes" id="UP000664859">
    <property type="component" value="Unassembled WGS sequence"/>
</dbReference>
<reference evidence="1" key="1">
    <citation type="submission" date="2021-02" db="EMBL/GenBank/DDBJ databases">
        <title>First Annotated Genome of the Yellow-green Alga Tribonema minus.</title>
        <authorList>
            <person name="Mahan K.M."/>
        </authorList>
    </citation>
    <scope>NUCLEOTIDE SEQUENCE</scope>
    <source>
        <strain evidence="1">UTEX B ZZ1240</strain>
    </source>
</reference>